<dbReference type="InterPro" id="IPR051731">
    <property type="entry name" value="DENND11/AVL9_GEFs"/>
</dbReference>
<name>A0A0D1Y0M8_9PEZI</name>
<dbReference type="VEuPathDB" id="FungiDB:PV09_00578"/>
<dbReference type="HOGENOM" id="CLU_009066_0_1_1"/>
<protein>
    <recommendedName>
        <fullName evidence="3">UDENN domain-containing protein</fullName>
    </recommendedName>
</protein>
<feature type="compositionally biased region" description="Basic and acidic residues" evidence="2">
    <location>
        <begin position="595"/>
        <end position="606"/>
    </location>
</feature>
<dbReference type="PANTHER" id="PTHR31017:SF1">
    <property type="entry name" value="LATE SECRETORY PATHWAY PROTEIN AVL9 HOMOLOG"/>
    <property type="match status" value="1"/>
</dbReference>
<evidence type="ECO:0000313" key="5">
    <source>
        <dbReference type="Proteomes" id="UP000053259"/>
    </source>
</evidence>
<dbReference type="FunCoup" id="A0A0D1Y0M8">
    <property type="interactions" value="236"/>
</dbReference>
<proteinExistence type="inferred from homology"/>
<dbReference type="OrthoDB" id="26278at2759"/>
<evidence type="ECO:0000256" key="1">
    <source>
        <dbReference type="ARBA" id="ARBA00038178"/>
    </source>
</evidence>
<evidence type="ECO:0000313" key="4">
    <source>
        <dbReference type="EMBL" id="KIW08621.1"/>
    </source>
</evidence>
<organism evidence="4 5">
    <name type="scientific">Verruconis gallopava</name>
    <dbReference type="NCBI Taxonomy" id="253628"/>
    <lineage>
        <taxon>Eukaryota</taxon>
        <taxon>Fungi</taxon>
        <taxon>Dikarya</taxon>
        <taxon>Ascomycota</taxon>
        <taxon>Pezizomycotina</taxon>
        <taxon>Dothideomycetes</taxon>
        <taxon>Pleosporomycetidae</taxon>
        <taxon>Venturiales</taxon>
        <taxon>Sympoventuriaceae</taxon>
        <taxon>Verruconis</taxon>
    </lineage>
</organism>
<dbReference type="InParanoid" id="A0A0D1Y0M8"/>
<feature type="region of interest" description="Disordered" evidence="2">
    <location>
        <begin position="510"/>
        <end position="541"/>
    </location>
</feature>
<feature type="compositionally biased region" description="Basic and acidic residues" evidence="2">
    <location>
        <begin position="649"/>
        <end position="667"/>
    </location>
</feature>
<dbReference type="AlphaFoldDB" id="A0A0D1Y0M8"/>
<evidence type="ECO:0000259" key="3">
    <source>
        <dbReference type="PROSITE" id="PS50211"/>
    </source>
</evidence>
<evidence type="ECO:0000256" key="2">
    <source>
        <dbReference type="SAM" id="MobiDB-lite"/>
    </source>
</evidence>
<feature type="compositionally biased region" description="Polar residues" evidence="2">
    <location>
        <begin position="635"/>
        <end position="648"/>
    </location>
</feature>
<dbReference type="Proteomes" id="UP000053259">
    <property type="component" value="Unassembled WGS sequence"/>
</dbReference>
<feature type="compositionally biased region" description="Basic and acidic residues" evidence="2">
    <location>
        <begin position="510"/>
        <end position="524"/>
    </location>
</feature>
<accession>A0A0D1Y0M8</accession>
<dbReference type="Gene3D" id="3.40.50.11500">
    <property type="match status" value="1"/>
</dbReference>
<dbReference type="InterPro" id="IPR018307">
    <property type="entry name" value="ABL9/DENND6_dom"/>
</dbReference>
<dbReference type="InterPro" id="IPR037516">
    <property type="entry name" value="Tripartite_DENN"/>
</dbReference>
<dbReference type="GO" id="GO:0005737">
    <property type="term" value="C:cytoplasm"/>
    <property type="evidence" value="ECO:0007669"/>
    <property type="project" value="TreeGrafter"/>
</dbReference>
<dbReference type="PROSITE" id="PS50211">
    <property type="entry name" value="DENN"/>
    <property type="match status" value="1"/>
</dbReference>
<dbReference type="STRING" id="253628.A0A0D1Y0M8"/>
<dbReference type="RefSeq" id="XP_016218490.1">
    <property type="nucleotide sequence ID" value="XM_016353337.1"/>
</dbReference>
<comment type="similarity">
    <text evidence="1">Belongs to the AVL9 family.</text>
</comment>
<feature type="region of interest" description="Disordered" evidence="2">
    <location>
        <begin position="576"/>
        <end position="667"/>
    </location>
</feature>
<feature type="domain" description="UDENN" evidence="3">
    <location>
        <begin position="11"/>
        <end position="483"/>
    </location>
</feature>
<keyword evidence="5" id="KW-1185">Reference proteome</keyword>
<dbReference type="GeneID" id="27308551"/>
<dbReference type="PANTHER" id="PTHR31017">
    <property type="entry name" value="LATE SECRETORY PATHWAY PROTEIN AVL9-RELATED"/>
    <property type="match status" value="1"/>
</dbReference>
<dbReference type="EMBL" id="KN847530">
    <property type="protein sequence ID" value="KIW08621.1"/>
    <property type="molecule type" value="Genomic_DNA"/>
</dbReference>
<dbReference type="InterPro" id="IPR043153">
    <property type="entry name" value="DENN_C"/>
</dbReference>
<sequence>MTSKPCAAFEPIVCVVDFHHARGPEVETWIGVKEGEDPAAENDWSSILPFLALADGAHSSTEDFSYFTLRLKKTDRRPASSLFGISCTRQIDSSSLINRPPDVTRSTKQKAVVVICDSPQYFGQLKEKLSIITKAWFAQRDFTDMTVLQEFQESLAKSFKEQEGEGSDGFFGLGLRELIHEYKHQILVLFKCLLLQPKMLFFGTNCERLCMIQFSLISLIPGLIRHLQDCADPAFNAYEEHLVKPTSLRTSERASLLSYVGLPLQIFGKGSLFGPYTPLQQLDILADHDTKSYVVGSTNSLLLDQKERYSDIFINLDEGTITFSNQQLRAALALTVPDRRWIDFLTQTVNDTWDESNPGRPNTLGYAGSEEFIRLQFEEYLLALLSAVKYRQYVEKHKDDPKALLHEVEGDPANEFGAEWVKAWMATENYRVFDKFTDIHIFDIVEPNHPCTGGLTIEDIQRRLAAQVAELHLDERLNSSREVIGKHLATGQARVSEAFNNLWADIEKKRGEQRKRAAERRAAGDSDGDSDGNGKAANGIRYPRAPDLTQAQAAVQAAGQRAGAYFSSWSKWASEKRQQGWGRSVSQEPNAKRMSMVDKSKNEKDTTVATPAATDMSEKKEGPKSTQKQLREISTRTSQETSVSTRTSAETKTDVPVETKVEGNDTS</sequence>
<gene>
    <name evidence="4" type="ORF">PV09_00578</name>
</gene>
<reference evidence="4 5" key="1">
    <citation type="submission" date="2015-01" db="EMBL/GenBank/DDBJ databases">
        <title>The Genome Sequence of Ochroconis gallopava CBS43764.</title>
        <authorList>
            <consortium name="The Broad Institute Genomics Platform"/>
            <person name="Cuomo C."/>
            <person name="de Hoog S."/>
            <person name="Gorbushina A."/>
            <person name="Stielow B."/>
            <person name="Teixiera M."/>
            <person name="Abouelleil A."/>
            <person name="Chapman S.B."/>
            <person name="Priest M."/>
            <person name="Young S.K."/>
            <person name="Wortman J."/>
            <person name="Nusbaum C."/>
            <person name="Birren B."/>
        </authorList>
    </citation>
    <scope>NUCLEOTIDE SEQUENCE [LARGE SCALE GENOMIC DNA]</scope>
    <source>
        <strain evidence="4 5">CBS 43764</strain>
    </source>
</reference>
<feature type="compositionally biased region" description="Basic and acidic residues" evidence="2">
    <location>
        <begin position="616"/>
        <end position="634"/>
    </location>
</feature>
<dbReference type="Pfam" id="PF09794">
    <property type="entry name" value="Avl9"/>
    <property type="match status" value="1"/>
</dbReference>